<dbReference type="STRING" id="529505.SAMN05421761_108118"/>
<gene>
    <name evidence="1" type="ORF">SAMN05421761_108118</name>
</gene>
<proteinExistence type="predicted"/>
<evidence type="ECO:0000313" key="2">
    <source>
        <dbReference type="Proteomes" id="UP000186026"/>
    </source>
</evidence>
<organism evidence="1 2">
    <name type="scientific">Belliella pelovolcani</name>
    <dbReference type="NCBI Taxonomy" id="529505"/>
    <lineage>
        <taxon>Bacteria</taxon>
        <taxon>Pseudomonadati</taxon>
        <taxon>Bacteroidota</taxon>
        <taxon>Cytophagia</taxon>
        <taxon>Cytophagales</taxon>
        <taxon>Cyclobacteriaceae</taxon>
        <taxon>Belliella</taxon>
    </lineage>
</organism>
<sequence length="58" mass="6250">MKKKVKLLVAGAMLVLFSGGVYLELSAQRWGEVGWKKDNGQHCCLGTGDCYVSEAGNC</sequence>
<dbReference type="Proteomes" id="UP000186026">
    <property type="component" value="Unassembled WGS sequence"/>
</dbReference>
<protein>
    <submittedName>
        <fullName evidence="1">Uncharacterized protein</fullName>
    </submittedName>
</protein>
<reference evidence="2" key="1">
    <citation type="submission" date="2017-01" db="EMBL/GenBank/DDBJ databases">
        <authorList>
            <person name="Varghese N."/>
            <person name="Submissions S."/>
        </authorList>
    </citation>
    <scope>NUCLEOTIDE SEQUENCE [LARGE SCALE GENOMIC DNA]</scope>
    <source>
        <strain evidence="2">DSM 46698</strain>
    </source>
</reference>
<dbReference type="EMBL" id="FTOP01000008">
    <property type="protein sequence ID" value="SIS92772.1"/>
    <property type="molecule type" value="Genomic_DNA"/>
</dbReference>
<evidence type="ECO:0000313" key="1">
    <source>
        <dbReference type="EMBL" id="SIS92772.1"/>
    </source>
</evidence>
<accession>A0A1N7N348</accession>
<dbReference type="AlphaFoldDB" id="A0A1N7N348"/>
<keyword evidence="2" id="KW-1185">Reference proteome</keyword>
<dbReference type="RefSeq" id="WP_175606663.1">
    <property type="nucleotide sequence ID" value="NZ_FTOP01000008.1"/>
</dbReference>
<name>A0A1N7N348_9BACT</name>